<sequence>MFRPEIGYRIERIPQIPKPRGLNVGNSDIATLMPDARQTDTGQVLGVRCQIYTYPAARKETNRERIQPLLGSFNKSKAGSEYMVRYPVLITKGRLGKGCASGSPGAGEFVNKEQLKITSPSLLDSYFLRLLRASRARLMHVAGHR</sequence>
<evidence type="ECO:0000313" key="1">
    <source>
        <dbReference type="EMBL" id="TGO49765.1"/>
    </source>
</evidence>
<reference evidence="1 2" key="1">
    <citation type="submission" date="2017-12" db="EMBL/GenBank/DDBJ databases">
        <title>Comparative genomics of Botrytis spp.</title>
        <authorList>
            <person name="Valero-Jimenez C.A."/>
            <person name="Tapia P."/>
            <person name="Veloso J."/>
            <person name="Silva-Moreno E."/>
            <person name="Staats M."/>
            <person name="Valdes J.H."/>
            <person name="Van Kan J.A.L."/>
        </authorList>
    </citation>
    <scope>NUCLEOTIDE SEQUENCE [LARGE SCALE GENOMIC DNA]</scope>
    <source>
        <strain evidence="1 2">MUCL2120</strain>
    </source>
</reference>
<evidence type="ECO:0000313" key="2">
    <source>
        <dbReference type="Proteomes" id="UP000297452"/>
    </source>
</evidence>
<dbReference type="AlphaFoldDB" id="A0A4Z1HLS7"/>
<dbReference type="EMBL" id="PQXJ01000418">
    <property type="protein sequence ID" value="TGO49765.1"/>
    <property type="molecule type" value="Genomic_DNA"/>
</dbReference>
<dbReference type="Proteomes" id="UP000297452">
    <property type="component" value="Unassembled WGS sequence"/>
</dbReference>
<keyword evidence="2" id="KW-1185">Reference proteome</keyword>
<accession>A0A4Z1HLS7</accession>
<gene>
    <name evidence="1" type="ORF">BOTNAR_0418g00090</name>
</gene>
<name>A0A4Z1HLS7_9HELO</name>
<protein>
    <submittedName>
        <fullName evidence="1">Uncharacterized protein</fullName>
    </submittedName>
</protein>
<proteinExistence type="predicted"/>
<comment type="caution">
    <text evidence="1">The sequence shown here is derived from an EMBL/GenBank/DDBJ whole genome shotgun (WGS) entry which is preliminary data.</text>
</comment>
<organism evidence="1 2">
    <name type="scientific">Botryotinia narcissicola</name>
    <dbReference type="NCBI Taxonomy" id="278944"/>
    <lineage>
        <taxon>Eukaryota</taxon>
        <taxon>Fungi</taxon>
        <taxon>Dikarya</taxon>
        <taxon>Ascomycota</taxon>
        <taxon>Pezizomycotina</taxon>
        <taxon>Leotiomycetes</taxon>
        <taxon>Helotiales</taxon>
        <taxon>Sclerotiniaceae</taxon>
        <taxon>Botryotinia</taxon>
    </lineage>
</organism>